<dbReference type="Proteomes" id="UP000249555">
    <property type="component" value="Unassembled WGS sequence"/>
</dbReference>
<organism evidence="1 2">
    <name type="scientific">Sphingomonas taxi</name>
    <dbReference type="NCBI Taxonomy" id="1549858"/>
    <lineage>
        <taxon>Bacteria</taxon>
        <taxon>Pseudomonadati</taxon>
        <taxon>Pseudomonadota</taxon>
        <taxon>Alphaproteobacteria</taxon>
        <taxon>Sphingomonadales</taxon>
        <taxon>Sphingomonadaceae</taxon>
        <taxon>Sphingomonas</taxon>
    </lineage>
</organism>
<protein>
    <submittedName>
        <fullName evidence="1">Uncharacterized protein</fullName>
    </submittedName>
</protein>
<dbReference type="EMBL" id="QFMX01000013">
    <property type="protein sequence ID" value="PZO72271.1"/>
    <property type="molecule type" value="Genomic_DNA"/>
</dbReference>
<comment type="caution">
    <text evidence="1">The sequence shown here is derived from an EMBL/GenBank/DDBJ whole genome shotgun (WGS) entry which is preliminary data.</text>
</comment>
<sequence length="264" mass="27995">MNLPDYVDYAERDLAMNDPYALFGGFENFVAGQQRQSARAAQGIGHTDSSDVLDYFRGTRNARTNRANSYVDALLGPISGDVASSPYADFSIVGGEAPAGYDLSGVAPATFKGNEREIIGGLVQTASAMQADPLDLLTAVSYETGGTFNPTQAGPTTQWGQHRGLIQFGEPQAQQYGVDWSNPIASQVGAGGAIHKYFLDRGWQPGMSGMNLYSIINAGAPGRFDASDANNGGAPGSVADKWNNQMADHRRKAASMLAAYYYGG</sequence>
<evidence type="ECO:0000313" key="1">
    <source>
        <dbReference type="EMBL" id="PZO72271.1"/>
    </source>
</evidence>
<proteinExistence type="predicted"/>
<gene>
    <name evidence="1" type="ORF">DI640_12920</name>
</gene>
<name>A0A2W5AP47_9SPHN</name>
<accession>A0A2W5AP47</accession>
<evidence type="ECO:0000313" key="2">
    <source>
        <dbReference type="Proteomes" id="UP000249555"/>
    </source>
</evidence>
<reference evidence="1 2" key="1">
    <citation type="submission" date="2017-08" db="EMBL/GenBank/DDBJ databases">
        <title>Infants hospitalized years apart are colonized by the same room-sourced microbial strains.</title>
        <authorList>
            <person name="Brooks B."/>
            <person name="Olm M.R."/>
            <person name="Firek B.A."/>
            <person name="Baker R."/>
            <person name="Thomas B.C."/>
            <person name="Morowitz M.J."/>
            <person name="Banfield J.F."/>
        </authorList>
    </citation>
    <scope>NUCLEOTIDE SEQUENCE [LARGE SCALE GENOMIC DNA]</scope>
    <source>
        <strain evidence="1">S2_018_000_R3_119</strain>
    </source>
</reference>
<dbReference type="AlphaFoldDB" id="A0A2W5AP47"/>